<name>M6FNB3_9LEPT</name>
<dbReference type="EMBL" id="ANCE01000106">
    <property type="protein sequence ID" value="EMK24251.1"/>
    <property type="molecule type" value="Genomic_DNA"/>
</dbReference>
<dbReference type="Proteomes" id="UP000011980">
    <property type="component" value="Unassembled WGS sequence"/>
</dbReference>
<gene>
    <name evidence="1" type="ORF">LEP1GSC008_3658</name>
</gene>
<accession>M6FNB3</accession>
<proteinExistence type="predicted"/>
<dbReference type="AlphaFoldDB" id="M6FNB3"/>
<sequence length="45" mass="5479">MKIRLTSEFCKFSCYIEKESEFPHDSRFYRKIEKCTINSKSNLIK</sequence>
<evidence type="ECO:0000313" key="1">
    <source>
        <dbReference type="EMBL" id="EMK24251.1"/>
    </source>
</evidence>
<organism evidence="1 2">
    <name type="scientific">Leptospira kirschneri serovar Bulgarica str. Nikolaevo</name>
    <dbReference type="NCBI Taxonomy" id="1240687"/>
    <lineage>
        <taxon>Bacteria</taxon>
        <taxon>Pseudomonadati</taxon>
        <taxon>Spirochaetota</taxon>
        <taxon>Spirochaetia</taxon>
        <taxon>Leptospirales</taxon>
        <taxon>Leptospiraceae</taxon>
        <taxon>Leptospira</taxon>
    </lineage>
</organism>
<comment type="caution">
    <text evidence="1">The sequence shown here is derived from an EMBL/GenBank/DDBJ whole genome shotgun (WGS) entry which is preliminary data.</text>
</comment>
<protein>
    <submittedName>
        <fullName evidence="1">Uncharacterized protein</fullName>
    </submittedName>
</protein>
<evidence type="ECO:0000313" key="2">
    <source>
        <dbReference type="Proteomes" id="UP000011980"/>
    </source>
</evidence>
<reference evidence="1 2" key="1">
    <citation type="submission" date="2013-01" db="EMBL/GenBank/DDBJ databases">
        <authorList>
            <person name="Harkins D.M."/>
            <person name="Durkin A.S."/>
            <person name="Brinkac L.M."/>
            <person name="Haft D.H."/>
            <person name="Selengut J.D."/>
            <person name="Sanka R."/>
            <person name="DePew J."/>
            <person name="Purushe J."/>
            <person name="Galloway R.L."/>
            <person name="Vinetz J.M."/>
            <person name="Sutton G.G."/>
            <person name="Nierman W.C."/>
            <person name="Fouts D.E."/>
        </authorList>
    </citation>
    <scope>NUCLEOTIDE SEQUENCE [LARGE SCALE GENOMIC DNA]</scope>
    <source>
        <strain evidence="1 2">Nikolaevo</strain>
    </source>
</reference>